<dbReference type="NCBIfam" id="TIGR00360">
    <property type="entry name" value="ComEC_N-term"/>
    <property type="match status" value="1"/>
</dbReference>
<dbReference type="PANTHER" id="PTHR30619:SF7">
    <property type="entry name" value="BETA-LACTAMASE DOMAIN PROTEIN"/>
    <property type="match status" value="1"/>
</dbReference>
<dbReference type="Proteomes" id="UP000177481">
    <property type="component" value="Unassembled WGS sequence"/>
</dbReference>
<dbReference type="AlphaFoldDB" id="A0A1F5ED18"/>
<proteinExistence type="predicted"/>
<organism evidence="8 9">
    <name type="scientific">Candidatus Berkelbacteria bacterium RIFCSPLOWO2_01_FULL_50_28</name>
    <dbReference type="NCBI Taxonomy" id="1797471"/>
    <lineage>
        <taxon>Bacteria</taxon>
        <taxon>Candidatus Berkelbacteria</taxon>
    </lineage>
</organism>
<keyword evidence="5 6" id="KW-0472">Membrane</keyword>
<feature type="transmembrane region" description="Helical" evidence="6">
    <location>
        <begin position="210"/>
        <end position="230"/>
    </location>
</feature>
<evidence type="ECO:0000313" key="9">
    <source>
        <dbReference type="Proteomes" id="UP000177481"/>
    </source>
</evidence>
<keyword evidence="2" id="KW-1003">Cell membrane</keyword>
<evidence type="ECO:0000259" key="7">
    <source>
        <dbReference type="Pfam" id="PF03772"/>
    </source>
</evidence>
<evidence type="ECO:0000256" key="2">
    <source>
        <dbReference type="ARBA" id="ARBA00022475"/>
    </source>
</evidence>
<dbReference type="InterPro" id="IPR052159">
    <property type="entry name" value="Competence_DNA_uptake"/>
</dbReference>
<feature type="transmembrane region" description="Helical" evidence="6">
    <location>
        <begin position="298"/>
        <end position="320"/>
    </location>
</feature>
<dbReference type="GO" id="GO:0005886">
    <property type="term" value="C:plasma membrane"/>
    <property type="evidence" value="ECO:0007669"/>
    <property type="project" value="UniProtKB-SubCell"/>
</dbReference>
<comment type="subcellular location">
    <subcellularLocation>
        <location evidence="1">Cell membrane</location>
        <topology evidence="1">Multi-pass membrane protein</topology>
    </subcellularLocation>
</comment>
<evidence type="ECO:0000256" key="1">
    <source>
        <dbReference type="ARBA" id="ARBA00004651"/>
    </source>
</evidence>
<evidence type="ECO:0000256" key="6">
    <source>
        <dbReference type="SAM" id="Phobius"/>
    </source>
</evidence>
<feature type="transmembrane region" description="Helical" evidence="6">
    <location>
        <begin position="51"/>
        <end position="71"/>
    </location>
</feature>
<feature type="transmembrane region" description="Helical" evidence="6">
    <location>
        <begin position="168"/>
        <end position="189"/>
    </location>
</feature>
<reference evidence="8 9" key="1">
    <citation type="journal article" date="2016" name="Nat. Commun.">
        <title>Thousands of microbial genomes shed light on interconnected biogeochemical processes in an aquifer system.</title>
        <authorList>
            <person name="Anantharaman K."/>
            <person name="Brown C.T."/>
            <person name="Hug L.A."/>
            <person name="Sharon I."/>
            <person name="Castelle C.J."/>
            <person name="Probst A.J."/>
            <person name="Thomas B.C."/>
            <person name="Singh A."/>
            <person name="Wilkins M.J."/>
            <person name="Karaoz U."/>
            <person name="Brodie E.L."/>
            <person name="Williams K.H."/>
            <person name="Hubbard S.S."/>
            <person name="Banfield J.F."/>
        </authorList>
    </citation>
    <scope>NUCLEOTIDE SEQUENCE [LARGE SCALE GENOMIC DNA]</scope>
</reference>
<protein>
    <recommendedName>
        <fullName evidence="7">ComEC/Rec2-related protein domain-containing protein</fullName>
    </recommendedName>
</protein>
<evidence type="ECO:0000256" key="3">
    <source>
        <dbReference type="ARBA" id="ARBA00022692"/>
    </source>
</evidence>
<keyword evidence="3 6" id="KW-0812">Transmembrane</keyword>
<dbReference type="PANTHER" id="PTHR30619">
    <property type="entry name" value="DNA INTERNALIZATION/COMPETENCE PROTEIN COMEC/REC2"/>
    <property type="match status" value="1"/>
</dbReference>
<feature type="transmembrane region" description="Helical" evidence="6">
    <location>
        <begin position="359"/>
        <end position="377"/>
    </location>
</feature>
<gene>
    <name evidence="8" type="ORF">A3A71_03635</name>
</gene>
<sequence>MTFTPSQKFLLFWLIFISGLVIGKYSNFPLLILGWLTGLWGLLWWSKQEEWVELLALGATAAGAGMIVWQLTGGETWLHLNFLSQLSTWLETLRNSIGERIFAVLPEPHGSLLGGIIFGNKVQLDKDLVDAFRVVGLTHIIAVSGYNLTILSKNAETLLRGWLGRKAMWVSLGLILFFVIITGAPASILRAAVMATTIIWARMIGRPSRSVNLLILAAGVLAIFEPKIVFSIGFQLSVVATYALVRLAPIINIPLSRLPIPNAISSILAETLAATLLTAPLIVAYFERLSIVSPLTNILVLPLIPLLMGLGIIGIILLFSLPPLGKLAIFICWPILQWIISVTGWFAELPWAATSTSLGMWWTVALMVAIIVGVEMLNRLAEQRQPDLLAQLEVLPQ</sequence>
<feature type="transmembrane region" description="Helical" evidence="6">
    <location>
        <begin position="236"/>
        <end position="255"/>
    </location>
</feature>
<dbReference type="STRING" id="1797471.A3A71_03635"/>
<comment type="caution">
    <text evidence="8">The sequence shown here is derived from an EMBL/GenBank/DDBJ whole genome shotgun (WGS) entry which is preliminary data.</text>
</comment>
<dbReference type="Pfam" id="PF03772">
    <property type="entry name" value="Competence"/>
    <property type="match status" value="1"/>
</dbReference>
<dbReference type="InterPro" id="IPR004477">
    <property type="entry name" value="ComEC_N"/>
</dbReference>
<evidence type="ECO:0000313" key="8">
    <source>
        <dbReference type="EMBL" id="OGD65146.1"/>
    </source>
</evidence>
<dbReference type="EMBL" id="MEZX01000001">
    <property type="protein sequence ID" value="OGD65146.1"/>
    <property type="molecule type" value="Genomic_DNA"/>
</dbReference>
<feature type="transmembrane region" description="Helical" evidence="6">
    <location>
        <begin position="267"/>
        <end position="286"/>
    </location>
</feature>
<evidence type="ECO:0000256" key="4">
    <source>
        <dbReference type="ARBA" id="ARBA00022989"/>
    </source>
</evidence>
<keyword evidence="4 6" id="KW-1133">Transmembrane helix</keyword>
<name>A0A1F5ED18_9BACT</name>
<evidence type="ECO:0000256" key="5">
    <source>
        <dbReference type="ARBA" id="ARBA00023136"/>
    </source>
</evidence>
<feature type="domain" description="ComEC/Rec2-related protein" evidence="7">
    <location>
        <begin position="116"/>
        <end position="374"/>
    </location>
</feature>
<feature type="transmembrane region" description="Helical" evidence="6">
    <location>
        <begin position="6"/>
        <end position="23"/>
    </location>
</feature>
<feature type="transmembrane region" description="Helical" evidence="6">
    <location>
        <begin position="327"/>
        <end position="347"/>
    </location>
</feature>
<accession>A0A1F5ED18</accession>